<feature type="binding site" evidence="5">
    <location>
        <position position="7"/>
    </location>
    <ligand>
        <name>S-adenosyl-L-methionine</name>
        <dbReference type="ChEBI" id="CHEBI:59789"/>
    </ligand>
</feature>
<dbReference type="InterPro" id="IPR029063">
    <property type="entry name" value="SAM-dependent_MTases_sf"/>
</dbReference>
<feature type="binding site" evidence="5">
    <location>
        <position position="81"/>
    </location>
    <ligand>
        <name>S-adenosyl-L-methionine</name>
        <dbReference type="ChEBI" id="CHEBI:59789"/>
    </ligand>
</feature>
<dbReference type="AlphaFoldDB" id="A0A2U9IEN5"/>
<dbReference type="SMART" id="SM00650">
    <property type="entry name" value="rADc"/>
    <property type="match status" value="1"/>
</dbReference>
<evidence type="ECO:0000256" key="3">
    <source>
        <dbReference type="ARBA" id="ARBA00022691"/>
    </source>
</evidence>
<dbReference type="SUPFAM" id="SSF53335">
    <property type="entry name" value="S-adenosyl-L-methionine-dependent methyltransferases"/>
    <property type="match status" value="1"/>
</dbReference>
<evidence type="ECO:0000256" key="1">
    <source>
        <dbReference type="ARBA" id="ARBA00022603"/>
    </source>
</evidence>
<evidence type="ECO:0000256" key="5">
    <source>
        <dbReference type="PROSITE-ProRule" id="PRU01026"/>
    </source>
</evidence>
<dbReference type="Gene3D" id="3.40.50.150">
    <property type="entry name" value="Vaccinia Virus protein VP39"/>
    <property type="match status" value="1"/>
</dbReference>
<dbReference type="KEGG" id="abri:DFR85_07240"/>
<protein>
    <submittedName>
        <fullName evidence="7">16S ribosomal RNA methyltransferase A</fullName>
    </submittedName>
</protein>
<dbReference type="RefSeq" id="WP_110270307.1">
    <property type="nucleotide sequence ID" value="NZ_CP029289.2"/>
</dbReference>
<dbReference type="InterPro" id="IPR020598">
    <property type="entry name" value="rRNA_Ade_methylase_Trfase_N"/>
</dbReference>
<accession>A0A2U9IEN5</accession>
<dbReference type="GeneID" id="36831938"/>
<comment type="similarity">
    <text evidence="5">Belongs to the class I-like SAM-binding methyltransferase superfamily. rRNA adenine N(6)-methyltransferase family.</text>
</comment>
<evidence type="ECO:0000313" key="8">
    <source>
        <dbReference type="Proteomes" id="UP000248044"/>
    </source>
</evidence>
<dbReference type="NCBIfam" id="NF011489">
    <property type="entry name" value="PRK14896.1-5"/>
    <property type="match status" value="1"/>
</dbReference>
<dbReference type="InterPro" id="IPR001737">
    <property type="entry name" value="KsgA/Erm"/>
</dbReference>
<evidence type="ECO:0000256" key="4">
    <source>
        <dbReference type="ARBA" id="ARBA00022884"/>
    </source>
</evidence>
<feature type="binding site" evidence="5">
    <location>
        <position position="67"/>
    </location>
    <ligand>
        <name>S-adenosyl-L-methionine</name>
        <dbReference type="ChEBI" id="CHEBI:59789"/>
    </ligand>
</feature>
<evidence type="ECO:0000256" key="2">
    <source>
        <dbReference type="ARBA" id="ARBA00022679"/>
    </source>
</evidence>
<keyword evidence="1 5" id="KW-0489">Methyltransferase</keyword>
<dbReference type="Proteomes" id="UP000248044">
    <property type="component" value="Chromosome"/>
</dbReference>
<feature type="binding site" evidence="5">
    <location>
        <position position="9"/>
    </location>
    <ligand>
        <name>S-adenosyl-L-methionine</name>
        <dbReference type="ChEBI" id="CHEBI:59789"/>
    </ligand>
</feature>
<dbReference type="PROSITE" id="PS51689">
    <property type="entry name" value="SAM_RNA_A_N6_MT"/>
    <property type="match status" value="1"/>
</dbReference>
<evidence type="ECO:0000313" key="7">
    <source>
        <dbReference type="EMBL" id="AWR94426.1"/>
    </source>
</evidence>
<dbReference type="OrthoDB" id="9883at2157"/>
<feature type="binding site" evidence="5">
    <location>
        <position position="32"/>
    </location>
    <ligand>
        <name>S-adenosyl-L-methionine</name>
        <dbReference type="ChEBI" id="CHEBI:59789"/>
    </ligand>
</feature>
<dbReference type="Pfam" id="PF00398">
    <property type="entry name" value="RrnaAD"/>
    <property type="match status" value="1"/>
</dbReference>
<dbReference type="GO" id="GO:0003723">
    <property type="term" value="F:RNA binding"/>
    <property type="evidence" value="ECO:0007669"/>
    <property type="project" value="UniProtKB-UniRule"/>
</dbReference>
<dbReference type="InterPro" id="IPR023165">
    <property type="entry name" value="rRNA_Ade_diMease-like_C"/>
</dbReference>
<proteinExistence type="inferred from homology"/>
<keyword evidence="8" id="KW-1185">Reference proteome</keyword>
<feature type="binding site" evidence="5">
    <location>
        <position position="49"/>
    </location>
    <ligand>
        <name>S-adenosyl-L-methionine</name>
        <dbReference type="ChEBI" id="CHEBI:59789"/>
    </ligand>
</feature>
<organism evidence="7 8">
    <name type="scientific">Acidianus brierleyi</name>
    <dbReference type="NCBI Taxonomy" id="41673"/>
    <lineage>
        <taxon>Archaea</taxon>
        <taxon>Thermoproteota</taxon>
        <taxon>Thermoprotei</taxon>
        <taxon>Sulfolobales</taxon>
        <taxon>Sulfolobaceae</taxon>
        <taxon>Acidianus</taxon>
    </lineage>
</organism>
<dbReference type="PANTHER" id="PTHR11727">
    <property type="entry name" value="DIMETHYLADENOSINE TRANSFERASE"/>
    <property type="match status" value="1"/>
</dbReference>
<dbReference type="EMBL" id="CP029289">
    <property type="protein sequence ID" value="AWR94426.1"/>
    <property type="molecule type" value="Genomic_DNA"/>
</dbReference>
<sequence length="218" mass="25474">MTNLSQNFLCDSKFIEKFISYLDFSYPIIEIGCGNGVISKEINPDLCIEIDKKFIPNIRQYNLVISDARYLPVYRGSIISSFPYSITEVFFEEVIKNDKINSLLLILQKDFVDKIMTYPTFISFILNYYYRIIPKDIIPPKAFCPSPKVFSQIVLFTKIRHYDPYITKILKCITKYRNKKIKNAASICGIKANEEKKVRDFRPCQISELLKYMGLTYA</sequence>
<dbReference type="Gene3D" id="1.10.8.100">
    <property type="entry name" value="Ribosomal RNA adenine dimethylase-like, domain 2"/>
    <property type="match status" value="1"/>
</dbReference>
<gene>
    <name evidence="7" type="ORF">DFR85_07240</name>
</gene>
<keyword evidence="2 5" id="KW-0808">Transferase</keyword>
<keyword evidence="4 5" id="KW-0694">RNA-binding</keyword>
<evidence type="ECO:0000259" key="6">
    <source>
        <dbReference type="SMART" id="SM00650"/>
    </source>
</evidence>
<reference evidence="7 8" key="1">
    <citation type="submission" date="2018-05" db="EMBL/GenBank/DDBJ databases">
        <title>Complete Genome Sequences of Extremely Thermoacidophilic, Metal-Mobilizing Type-Strain Members of the Archaeal Family Sulfolobaceae: Acidianus brierleyi DSM-1651T, Acidianus sulfidivorans DSM-18786T, Metallosphaera hakonensis DSM-7519T, and Metallosphaera prunae DSM-10039T.</title>
        <authorList>
            <person name="Counts J.A."/>
            <person name="Kelly R.M."/>
        </authorList>
    </citation>
    <scope>NUCLEOTIDE SEQUENCE [LARGE SCALE GENOMIC DNA]</scope>
    <source>
        <strain evidence="7 8">DSM 1651</strain>
    </source>
</reference>
<dbReference type="GO" id="GO:0000179">
    <property type="term" value="F:rRNA (adenine-N6,N6-)-dimethyltransferase activity"/>
    <property type="evidence" value="ECO:0007669"/>
    <property type="project" value="UniProtKB-UniRule"/>
</dbReference>
<dbReference type="PANTHER" id="PTHR11727:SF7">
    <property type="entry name" value="DIMETHYLADENOSINE TRANSFERASE-RELATED"/>
    <property type="match status" value="1"/>
</dbReference>
<keyword evidence="3 5" id="KW-0949">S-adenosyl-L-methionine</keyword>
<name>A0A2U9IEN5_9CREN</name>
<feature type="domain" description="Ribosomal RNA adenine methylase transferase N-terminal" evidence="6">
    <location>
        <begin position="14"/>
        <end position="160"/>
    </location>
</feature>